<proteinExistence type="predicted"/>
<evidence type="ECO:0000313" key="2">
    <source>
        <dbReference type="EMBL" id="NNF06090.1"/>
    </source>
</evidence>
<dbReference type="AlphaFoldDB" id="A0A7Y2E9X0"/>
<reference evidence="2 3" key="1">
    <citation type="submission" date="2020-03" db="EMBL/GenBank/DDBJ databases">
        <title>Metabolic flexibility allows generalist bacteria to become dominant in a frequently disturbed ecosystem.</title>
        <authorList>
            <person name="Chen Y.-J."/>
            <person name="Leung P.M."/>
            <person name="Bay S.K."/>
            <person name="Hugenholtz P."/>
            <person name="Kessler A.J."/>
            <person name="Shelley G."/>
            <person name="Waite D.W."/>
            <person name="Cook P.L."/>
            <person name="Greening C."/>
        </authorList>
    </citation>
    <scope>NUCLEOTIDE SEQUENCE [LARGE SCALE GENOMIC DNA]</scope>
    <source>
        <strain evidence="2">SS_bin_28</strain>
    </source>
</reference>
<sequence length="471" mass="49164">MSLGRNHFVSVLALMFFAPGIAQAAPELDVVTFTQPAPGRVTNGDVVIHVSSSEPIQPPSVTLIPGGLDVSRARTQVSGSSFDWEIWVSDLQGTGTLGFVLNYQSIAGESGPSVSTTTDGTVGRFDNEVPVLHVVSLTSDNNDPSQAVDGDQVTLTFESNEPLLGVPTLTLNHKSHVPTKLNATTFQATFTVDSNTDAGHIPFYIHNLVDHAGNRSPTIASTTDGSGVNVQSGLKLVSFISSNAASSNAAKSGDFLTLNFEARDPIHPPLVIVAGSPIPVEGNECHWSAKVQILEHTQGAIPFSIEYETLHGNAAGTVSKTTDGSSVTYDAVAPIMEVASVSGSNAAQTGVATIGETVSLTLVSNEPIHAPLVTMGGLVASVTPATPVQQNEPGIDPDAPQSTTVTTTSWVARIVVNHAVPGCPLSLDVIYADVSGNAGDSFSQTTDESSIFIQQPVNVEPSTWGHIKRLF</sequence>
<keyword evidence="1" id="KW-0732">Signal</keyword>
<evidence type="ECO:0000256" key="1">
    <source>
        <dbReference type="SAM" id="SignalP"/>
    </source>
</evidence>
<evidence type="ECO:0000313" key="3">
    <source>
        <dbReference type="Proteomes" id="UP000547674"/>
    </source>
</evidence>
<accession>A0A7Y2E9X0</accession>
<name>A0A7Y2E9X0_UNCEI</name>
<dbReference type="Proteomes" id="UP000547674">
    <property type="component" value="Unassembled WGS sequence"/>
</dbReference>
<feature type="chain" id="PRO_5031021677" evidence="1">
    <location>
        <begin position="25"/>
        <end position="471"/>
    </location>
</feature>
<gene>
    <name evidence="2" type="ORF">HKN21_04965</name>
</gene>
<feature type="signal peptide" evidence="1">
    <location>
        <begin position="1"/>
        <end position="24"/>
    </location>
</feature>
<organism evidence="2 3">
    <name type="scientific">Eiseniibacteriota bacterium</name>
    <dbReference type="NCBI Taxonomy" id="2212470"/>
    <lineage>
        <taxon>Bacteria</taxon>
        <taxon>Candidatus Eiseniibacteriota</taxon>
    </lineage>
</organism>
<dbReference type="EMBL" id="JABDJR010000185">
    <property type="protein sequence ID" value="NNF06090.1"/>
    <property type="molecule type" value="Genomic_DNA"/>
</dbReference>
<protein>
    <submittedName>
        <fullName evidence="2">Uncharacterized protein</fullName>
    </submittedName>
</protein>
<comment type="caution">
    <text evidence="2">The sequence shown here is derived from an EMBL/GenBank/DDBJ whole genome shotgun (WGS) entry which is preliminary data.</text>
</comment>